<protein>
    <submittedName>
        <fullName evidence="2">Uncharacterized protein</fullName>
    </submittedName>
</protein>
<proteinExistence type="predicted"/>
<organism evidence="2 3">
    <name type="scientific">Glonium stellatum</name>
    <dbReference type="NCBI Taxonomy" id="574774"/>
    <lineage>
        <taxon>Eukaryota</taxon>
        <taxon>Fungi</taxon>
        <taxon>Dikarya</taxon>
        <taxon>Ascomycota</taxon>
        <taxon>Pezizomycotina</taxon>
        <taxon>Dothideomycetes</taxon>
        <taxon>Pleosporomycetidae</taxon>
        <taxon>Gloniales</taxon>
        <taxon>Gloniaceae</taxon>
        <taxon>Glonium</taxon>
    </lineage>
</organism>
<feature type="region of interest" description="Disordered" evidence="1">
    <location>
        <begin position="128"/>
        <end position="147"/>
    </location>
</feature>
<evidence type="ECO:0000313" key="2">
    <source>
        <dbReference type="EMBL" id="OCL10227.1"/>
    </source>
</evidence>
<evidence type="ECO:0000313" key="3">
    <source>
        <dbReference type="Proteomes" id="UP000250140"/>
    </source>
</evidence>
<dbReference type="AlphaFoldDB" id="A0A8E2F475"/>
<name>A0A8E2F475_9PEZI</name>
<sequence length="204" mass="22472">MCRRATRVHITAKGVEQRSSRQYRRLLRSFINALIAAWGSPAYLPCSAQEDSWGKIDEKARAYHPQSVVGSHAGHAATDLELPSFGDPISLSSAPGSAWRSHPSNQTLHTAIRSLCTRTRRCSSRCAPKAHDAGRSQEVLHPPAAPLPSDGRLLRKIQADHLARDLFPVSALISGFRFLTALRKTVTRSLSHWAESRRALPNAI</sequence>
<gene>
    <name evidence="2" type="ORF">AOQ84DRAFT_3215</name>
</gene>
<evidence type="ECO:0000256" key="1">
    <source>
        <dbReference type="SAM" id="MobiDB-lite"/>
    </source>
</evidence>
<accession>A0A8E2F475</accession>
<dbReference type="EMBL" id="KV749288">
    <property type="protein sequence ID" value="OCL10227.1"/>
    <property type="molecule type" value="Genomic_DNA"/>
</dbReference>
<dbReference type="Proteomes" id="UP000250140">
    <property type="component" value="Unassembled WGS sequence"/>
</dbReference>
<reference evidence="2 3" key="1">
    <citation type="journal article" date="2016" name="Nat. Commun.">
        <title>Ectomycorrhizal ecology is imprinted in the genome of the dominant symbiotic fungus Cenococcum geophilum.</title>
        <authorList>
            <consortium name="DOE Joint Genome Institute"/>
            <person name="Peter M."/>
            <person name="Kohler A."/>
            <person name="Ohm R.A."/>
            <person name="Kuo A."/>
            <person name="Krutzmann J."/>
            <person name="Morin E."/>
            <person name="Arend M."/>
            <person name="Barry K.W."/>
            <person name="Binder M."/>
            <person name="Choi C."/>
            <person name="Clum A."/>
            <person name="Copeland A."/>
            <person name="Grisel N."/>
            <person name="Haridas S."/>
            <person name="Kipfer T."/>
            <person name="LaButti K."/>
            <person name="Lindquist E."/>
            <person name="Lipzen A."/>
            <person name="Maire R."/>
            <person name="Meier B."/>
            <person name="Mihaltcheva S."/>
            <person name="Molinier V."/>
            <person name="Murat C."/>
            <person name="Poggeler S."/>
            <person name="Quandt C.A."/>
            <person name="Sperisen C."/>
            <person name="Tritt A."/>
            <person name="Tisserant E."/>
            <person name="Crous P.W."/>
            <person name="Henrissat B."/>
            <person name="Nehls U."/>
            <person name="Egli S."/>
            <person name="Spatafora J.W."/>
            <person name="Grigoriev I.V."/>
            <person name="Martin F.M."/>
        </authorList>
    </citation>
    <scope>NUCLEOTIDE SEQUENCE [LARGE SCALE GENOMIC DNA]</scope>
    <source>
        <strain evidence="2 3">CBS 207.34</strain>
    </source>
</reference>
<keyword evidence="3" id="KW-1185">Reference proteome</keyword>